<comment type="caution">
    <text evidence="5">The sequence shown here is derived from an EMBL/GenBank/DDBJ whole genome shotgun (WGS) entry which is preliminary data.</text>
</comment>
<keyword evidence="3" id="KW-0732">Signal</keyword>
<dbReference type="Proteomes" id="UP000734823">
    <property type="component" value="Unassembled WGS sequence"/>
</dbReference>
<feature type="chain" id="PRO_5046855337" evidence="3">
    <location>
        <begin position="34"/>
        <end position="522"/>
    </location>
</feature>
<accession>A0ABR7KYU3</accession>
<reference evidence="5 6" key="1">
    <citation type="submission" date="2020-06" db="EMBL/GenBank/DDBJ databases">
        <title>Actinokineospora xiongansis sp. nov., isolated from soil of Baiyangdian.</title>
        <authorList>
            <person name="Zhang X."/>
        </authorList>
    </citation>
    <scope>NUCLEOTIDE SEQUENCE [LARGE SCALE GENOMIC DNA]</scope>
    <source>
        <strain evidence="5 6">HBU206404</strain>
    </source>
</reference>
<evidence type="ECO:0000256" key="3">
    <source>
        <dbReference type="SAM" id="SignalP"/>
    </source>
</evidence>
<feature type="signal peptide" evidence="3">
    <location>
        <begin position="1"/>
        <end position="33"/>
    </location>
</feature>
<dbReference type="Pfam" id="PF02129">
    <property type="entry name" value="Peptidase_S15"/>
    <property type="match status" value="1"/>
</dbReference>
<dbReference type="Gene3D" id="3.40.50.1820">
    <property type="entry name" value="alpha/beta hydrolase"/>
    <property type="match status" value="1"/>
</dbReference>
<comment type="similarity">
    <text evidence="1">Belongs to the AB hydrolase superfamily.</text>
</comment>
<protein>
    <submittedName>
        <fullName evidence="5">Peptidase S15</fullName>
    </submittedName>
</protein>
<feature type="domain" description="Xaa-Pro dipeptidyl-peptidase-like" evidence="4">
    <location>
        <begin position="55"/>
        <end position="296"/>
    </location>
</feature>
<dbReference type="InterPro" id="IPR050261">
    <property type="entry name" value="FrsA_esterase"/>
</dbReference>
<keyword evidence="2" id="KW-0378">Hydrolase</keyword>
<sequence>MGTKSTGFGRLRVAAIVVAAAVATVVAAPISQAASTVSNGCVTGVPDPGTTVPVQICYTIFRPESASSANRVPVVFHSHGWGGSRTTAPEGFADFLGAGFGVLSFDQRGFGESGGVAQLENPDFEGQDVQRLVDVVAGLDWVKIQRPGDPVIGAIGGSYGGGYQFVGAFGELRDRGATRFDALAPEITWHDLGESLAPQGVPRTLWALLLYAAGTPSAANSQAATVGLVEASATGNWPPSLAAFIAKNGPAWHVSQGRKLNIPVLFGQGETDNLFPLDQGLKNFQRALTPGARARSIMVGYNGGHTLPSVLPMGAPDAAAFLAATAAGGLPTDDPCSKKLNNSNFRALSLRFFQEELQGKSTGLVGRGLYHLATLGGRCLTLTDTAATKSVGLGSVVNTVGLGVPLHYPIASGPITIAGTPTLDAKVTSLSLDSRLMLALSVGTSPLDARIVQNNMLPLREPGIVLGKTRTGVELPSIAVDVPAGKHLYLTVSPFSDMSFGHGSRLPGAMALSDVVVNLPVR</sequence>
<organism evidence="5 6">
    <name type="scientific">Actinokineospora xionganensis</name>
    <dbReference type="NCBI Taxonomy" id="2684470"/>
    <lineage>
        <taxon>Bacteria</taxon>
        <taxon>Bacillati</taxon>
        <taxon>Actinomycetota</taxon>
        <taxon>Actinomycetes</taxon>
        <taxon>Pseudonocardiales</taxon>
        <taxon>Pseudonocardiaceae</taxon>
        <taxon>Actinokineospora</taxon>
    </lineage>
</organism>
<evidence type="ECO:0000313" key="6">
    <source>
        <dbReference type="Proteomes" id="UP000734823"/>
    </source>
</evidence>
<evidence type="ECO:0000256" key="1">
    <source>
        <dbReference type="ARBA" id="ARBA00008645"/>
    </source>
</evidence>
<name>A0ABR7KYU3_9PSEU</name>
<keyword evidence="6" id="KW-1185">Reference proteome</keyword>
<evidence type="ECO:0000259" key="4">
    <source>
        <dbReference type="Pfam" id="PF02129"/>
    </source>
</evidence>
<dbReference type="PANTHER" id="PTHR22946">
    <property type="entry name" value="DIENELACTONE HYDROLASE DOMAIN-CONTAINING PROTEIN-RELATED"/>
    <property type="match status" value="1"/>
</dbReference>
<dbReference type="EMBL" id="JABVED010000001">
    <property type="protein sequence ID" value="MBC6445619.1"/>
    <property type="molecule type" value="Genomic_DNA"/>
</dbReference>
<dbReference type="SUPFAM" id="SSF53474">
    <property type="entry name" value="alpha/beta-Hydrolases"/>
    <property type="match status" value="1"/>
</dbReference>
<proteinExistence type="inferred from homology"/>
<dbReference type="RefSeq" id="WP_187217694.1">
    <property type="nucleotide sequence ID" value="NZ_JABVED010000001.1"/>
</dbReference>
<evidence type="ECO:0000256" key="2">
    <source>
        <dbReference type="ARBA" id="ARBA00022801"/>
    </source>
</evidence>
<gene>
    <name evidence="5" type="ORF">GPZ80_00315</name>
</gene>
<evidence type="ECO:0000313" key="5">
    <source>
        <dbReference type="EMBL" id="MBC6445619.1"/>
    </source>
</evidence>
<dbReference type="InterPro" id="IPR000383">
    <property type="entry name" value="Xaa-Pro-like_dom"/>
</dbReference>
<dbReference type="PANTHER" id="PTHR22946:SF9">
    <property type="entry name" value="POLYKETIDE TRANSFERASE AF380"/>
    <property type="match status" value="1"/>
</dbReference>
<dbReference type="InterPro" id="IPR029058">
    <property type="entry name" value="AB_hydrolase_fold"/>
</dbReference>